<comment type="similarity">
    <text evidence="1 3">Belongs to the TPP enzyme family.</text>
</comment>
<evidence type="ECO:0000259" key="6">
    <source>
        <dbReference type="Pfam" id="PF00205"/>
    </source>
</evidence>
<dbReference type="GO" id="GO:0000287">
    <property type="term" value="F:magnesium ion binding"/>
    <property type="evidence" value="ECO:0007669"/>
    <property type="project" value="InterPro"/>
</dbReference>
<dbReference type="Pfam" id="PF02776">
    <property type="entry name" value="TPP_enzyme_N"/>
    <property type="match status" value="1"/>
</dbReference>
<protein>
    <recommendedName>
        <fullName evidence="10">Acetolactate synthase</fullName>
    </recommendedName>
</protein>
<keyword evidence="5" id="KW-0732">Signal</keyword>
<feature type="signal peptide" evidence="5">
    <location>
        <begin position="1"/>
        <end position="20"/>
    </location>
</feature>
<evidence type="ECO:0000256" key="4">
    <source>
        <dbReference type="SAM" id="MobiDB-lite"/>
    </source>
</evidence>
<evidence type="ECO:0000256" key="5">
    <source>
        <dbReference type="SAM" id="SignalP"/>
    </source>
</evidence>
<dbReference type="Pfam" id="PF02775">
    <property type="entry name" value="TPP_enzyme_C"/>
    <property type="match status" value="1"/>
</dbReference>
<name>A0A7S2E898_TRICV</name>
<evidence type="ECO:0000256" key="3">
    <source>
        <dbReference type="RuleBase" id="RU362132"/>
    </source>
</evidence>
<evidence type="ECO:0000259" key="7">
    <source>
        <dbReference type="Pfam" id="PF02775"/>
    </source>
</evidence>
<dbReference type="PANTHER" id="PTHR18968:SF13">
    <property type="entry name" value="ACETOLACTATE SYNTHASE CATALYTIC SUBUNIT, MITOCHONDRIAL"/>
    <property type="match status" value="1"/>
</dbReference>
<gene>
    <name evidence="9" type="ORF">OSIN01602_LOCUS1329</name>
</gene>
<dbReference type="GO" id="GO:0030976">
    <property type="term" value="F:thiamine pyrophosphate binding"/>
    <property type="evidence" value="ECO:0007669"/>
    <property type="project" value="InterPro"/>
</dbReference>
<reference evidence="9" key="1">
    <citation type="submission" date="2021-01" db="EMBL/GenBank/DDBJ databases">
        <authorList>
            <person name="Corre E."/>
            <person name="Pelletier E."/>
            <person name="Niang G."/>
            <person name="Scheremetjew M."/>
            <person name="Finn R."/>
            <person name="Kale V."/>
            <person name="Holt S."/>
            <person name="Cochrane G."/>
            <person name="Meng A."/>
            <person name="Brown T."/>
            <person name="Cohen L."/>
        </authorList>
    </citation>
    <scope>NUCLEOTIDE SEQUENCE</scope>
    <source>
        <strain evidence="9">Grunow 1884</strain>
    </source>
</reference>
<dbReference type="InterPro" id="IPR029061">
    <property type="entry name" value="THDP-binding"/>
</dbReference>
<dbReference type="AlphaFoldDB" id="A0A7S2E898"/>
<dbReference type="Gene3D" id="3.40.50.1220">
    <property type="entry name" value="TPP-binding domain"/>
    <property type="match status" value="1"/>
</dbReference>
<dbReference type="InterPro" id="IPR012000">
    <property type="entry name" value="Thiamin_PyroP_enz_cen_dom"/>
</dbReference>
<dbReference type="Gene3D" id="3.40.50.970">
    <property type="match status" value="2"/>
</dbReference>
<feature type="chain" id="PRO_5031309294" description="Acetolactate synthase" evidence="5">
    <location>
        <begin position="21"/>
        <end position="830"/>
    </location>
</feature>
<dbReference type="SUPFAM" id="SSF52518">
    <property type="entry name" value="Thiamin diphosphate-binding fold (THDP-binding)"/>
    <property type="match status" value="2"/>
</dbReference>
<evidence type="ECO:0008006" key="10">
    <source>
        <dbReference type="Google" id="ProtNLM"/>
    </source>
</evidence>
<dbReference type="GO" id="GO:0003984">
    <property type="term" value="F:acetolactate synthase activity"/>
    <property type="evidence" value="ECO:0007669"/>
    <property type="project" value="TreeGrafter"/>
</dbReference>
<feature type="region of interest" description="Disordered" evidence="4">
    <location>
        <begin position="171"/>
        <end position="193"/>
    </location>
</feature>
<feature type="domain" description="Thiamine pyrophosphate enzyme N-terminal TPP-binding" evidence="8">
    <location>
        <begin position="121"/>
        <end position="237"/>
    </location>
</feature>
<proteinExistence type="inferred from homology"/>
<accession>A0A7S2E898</accession>
<dbReference type="EMBL" id="HBGO01002328">
    <property type="protein sequence ID" value="CAD9321240.1"/>
    <property type="molecule type" value="Transcribed_RNA"/>
</dbReference>
<dbReference type="InterPro" id="IPR012001">
    <property type="entry name" value="Thiamin_PyroP_enz_TPP-bd_dom"/>
</dbReference>
<dbReference type="GO" id="GO:0005948">
    <property type="term" value="C:acetolactate synthase complex"/>
    <property type="evidence" value="ECO:0007669"/>
    <property type="project" value="TreeGrafter"/>
</dbReference>
<dbReference type="GO" id="GO:0005739">
    <property type="term" value="C:mitochondrion"/>
    <property type="evidence" value="ECO:0007669"/>
    <property type="project" value="TreeGrafter"/>
</dbReference>
<dbReference type="GO" id="GO:0009097">
    <property type="term" value="P:isoleucine biosynthetic process"/>
    <property type="evidence" value="ECO:0007669"/>
    <property type="project" value="TreeGrafter"/>
</dbReference>
<dbReference type="SUPFAM" id="SSF52467">
    <property type="entry name" value="DHS-like NAD/FAD-binding domain"/>
    <property type="match status" value="1"/>
</dbReference>
<feature type="compositionally biased region" description="Polar residues" evidence="4">
    <location>
        <begin position="171"/>
        <end position="180"/>
    </location>
</feature>
<evidence type="ECO:0000313" key="9">
    <source>
        <dbReference type="EMBL" id="CAD9321240.1"/>
    </source>
</evidence>
<dbReference type="InterPro" id="IPR029035">
    <property type="entry name" value="DHS-like_NAD/FAD-binding_dom"/>
</dbReference>
<organism evidence="9">
    <name type="scientific">Trieres chinensis</name>
    <name type="common">Marine centric diatom</name>
    <name type="synonym">Odontella sinensis</name>
    <dbReference type="NCBI Taxonomy" id="1514140"/>
    <lineage>
        <taxon>Eukaryota</taxon>
        <taxon>Sar</taxon>
        <taxon>Stramenopiles</taxon>
        <taxon>Ochrophyta</taxon>
        <taxon>Bacillariophyta</taxon>
        <taxon>Mediophyceae</taxon>
        <taxon>Biddulphiophycidae</taxon>
        <taxon>Eupodiscales</taxon>
        <taxon>Parodontellaceae</taxon>
        <taxon>Trieres</taxon>
    </lineage>
</organism>
<dbReference type="GO" id="GO:0050660">
    <property type="term" value="F:flavin adenine dinucleotide binding"/>
    <property type="evidence" value="ECO:0007669"/>
    <property type="project" value="TreeGrafter"/>
</dbReference>
<feature type="domain" description="Thiamine pyrophosphate enzyme TPP-binding" evidence="7">
    <location>
        <begin position="645"/>
        <end position="794"/>
    </location>
</feature>
<sequence>MKLPTAAVALFVATATTTAAFSPAGWGVSQSTAAAVRSNVLDLRPRPFGARAGTHGGLSPFRVSIEEEIEIVNGDTSPALSKDAAFKDGFVPMDAAESALSRKQTRRSAAGYASKYVGQSAASIIYSKLQENGVQCVNGYSGGAILPLLDQFHVDHPRHKMEGAPTPIRWITNSNESSSGHIAEGIAKSSPMGPDGRMQAGVVVATSGPGFTNLITPITDAMCDGVPLVVLAGQAATFAPAAAFQSCPAVEMATPCTKWSYQITNAAEVPFVMDYAFFVARQGRPGPVFIDLPKDIQNQVLTSEGVEEFTAGLAEADDGSFVSLASRQRDGESFHAIRLGDKNLSFEVVGGEGGEAELRAVPVSADPDSPDDMHMDHHCSDVVFKSANPVKVDGTTTTSQTGSLSGGPVMDSLIDLIKISKKPVILAGNGCNEAVPELKKFAEAMQIPVCTTLHALGCFDERHELALNMIGMHGHATPNFLVQECDLLINIGSRFDDRITGTLTTFIPEARKASEEGRGGVVHVDVRRSEHGMQVDPTYFVHSTGKDFLTELNRQMGLDDPDNSKIDNNRVKSNRRNWLKHMKELQAKYPVPVMTYPHVTVTIEGPDGEPVQVSRARMSSQSVVSELNRQIVEAGISDEALFTTGVGIHQMVTAQHITWTQPRQMLSSGSLGTMGVALGYAIGAQLANGKKIVIAVDGDGSFNMTFTELKTVAQHKIPVKILILDNESDMMVEYWQRLFHDERYIAIKNENPDYGKLAGAFGIKSIYCDHADDLPGKLNEFLFEDKGEPVIMHVRVERTPCLPMVCPGKALDDMIHEDKAFEVDEGAAPS</sequence>
<evidence type="ECO:0000256" key="1">
    <source>
        <dbReference type="ARBA" id="ARBA00007812"/>
    </source>
</evidence>
<dbReference type="PANTHER" id="PTHR18968">
    <property type="entry name" value="THIAMINE PYROPHOSPHATE ENZYMES"/>
    <property type="match status" value="1"/>
</dbReference>
<dbReference type="GO" id="GO:0009099">
    <property type="term" value="P:L-valine biosynthetic process"/>
    <property type="evidence" value="ECO:0007669"/>
    <property type="project" value="TreeGrafter"/>
</dbReference>
<keyword evidence="2 3" id="KW-0786">Thiamine pyrophosphate</keyword>
<feature type="domain" description="Thiamine pyrophosphate enzyme central" evidence="6">
    <location>
        <begin position="411"/>
        <end position="552"/>
    </location>
</feature>
<dbReference type="CDD" id="cd07035">
    <property type="entry name" value="TPP_PYR_POX_like"/>
    <property type="match status" value="1"/>
</dbReference>
<evidence type="ECO:0000259" key="8">
    <source>
        <dbReference type="Pfam" id="PF02776"/>
    </source>
</evidence>
<dbReference type="FunFam" id="3.40.50.970:FF:000007">
    <property type="entry name" value="Acetolactate synthase"/>
    <property type="match status" value="1"/>
</dbReference>
<dbReference type="InterPro" id="IPR011766">
    <property type="entry name" value="TPP_enzyme_TPP-bd"/>
</dbReference>
<dbReference type="InterPro" id="IPR045229">
    <property type="entry name" value="TPP_enz"/>
</dbReference>
<dbReference type="Pfam" id="PF00205">
    <property type="entry name" value="TPP_enzyme_M"/>
    <property type="match status" value="1"/>
</dbReference>
<evidence type="ECO:0000256" key="2">
    <source>
        <dbReference type="ARBA" id="ARBA00023052"/>
    </source>
</evidence>